<sequence>MGMTIIFQALVSLLVLALPQLLLQLPPIAAKSFSLELIHRDSKESLFYRGNLTFRKRIESYA</sequence>
<keyword evidence="3" id="KW-1185">Reference proteome</keyword>
<evidence type="ECO:0000256" key="1">
    <source>
        <dbReference type="SAM" id="SignalP"/>
    </source>
</evidence>
<reference evidence="2 3" key="1">
    <citation type="journal article" date="2017" name="Front. Genet.">
        <title>Draft sequencing of the heterozygous diploid genome of Satsuma (Citrus unshiu Marc.) using a hybrid assembly approach.</title>
        <authorList>
            <person name="Shimizu T."/>
            <person name="Tanizawa Y."/>
            <person name="Mochizuki T."/>
            <person name="Nagasaki H."/>
            <person name="Yoshioka T."/>
            <person name="Toyoda A."/>
            <person name="Fujiyama A."/>
            <person name="Kaminuma E."/>
            <person name="Nakamura Y."/>
        </authorList>
    </citation>
    <scope>NUCLEOTIDE SEQUENCE [LARGE SCALE GENOMIC DNA]</scope>
    <source>
        <strain evidence="3">cv. Miyagawa wase</strain>
    </source>
</reference>
<dbReference type="Proteomes" id="UP000236630">
    <property type="component" value="Unassembled WGS sequence"/>
</dbReference>
<dbReference type="AlphaFoldDB" id="A0A2H5PUS8"/>
<proteinExistence type="predicted"/>
<gene>
    <name evidence="2" type="ORF">CUMW_169380</name>
</gene>
<evidence type="ECO:0000313" key="3">
    <source>
        <dbReference type="Proteomes" id="UP000236630"/>
    </source>
</evidence>
<organism evidence="2 3">
    <name type="scientific">Citrus unshiu</name>
    <name type="common">Satsuma mandarin</name>
    <name type="synonym">Citrus nobilis var. unshiu</name>
    <dbReference type="NCBI Taxonomy" id="55188"/>
    <lineage>
        <taxon>Eukaryota</taxon>
        <taxon>Viridiplantae</taxon>
        <taxon>Streptophyta</taxon>
        <taxon>Embryophyta</taxon>
        <taxon>Tracheophyta</taxon>
        <taxon>Spermatophyta</taxon>
        <taxon>Magnoliopsida</taxon>
        <taxon>eudicotyledons</taxon>
        <taxon>Gunneridae</taxon>
        <taxon>Pentapetalae</taxon>
        <taxon>rosids</taxon>
        <taxon>malvids</taxon>
        <taxon>Sapindales</taxon>
        <taxon>Rutaceae</taxon>
        <taxon>Aurantioideae</taxon>
        <taxon>Citrus</taxon>
    </lineage>
</organism>
<feature type="signal peptide" evidence="1">
    <location>
        <begin position="1"/>
        <end position="24"/>
    </location>
</feature>
<dbReference type="EMBL" id="BDQV01000131">
    <property type="protein sequence ID" value="GAY56116.1"/>
    <property type="molecule type" value="Genomic_DNA"/>
</dbReference>
<protein>
    <submittedName>
        <fullName evidence="2">Uncharacterized protein</fullName>
    </submittedName>
</protein>
<evidence type="ECO:0000313" key="2">
    <source>
        <dbReference type="EMBL" id="GAY56116.1"/>
    </source>
</evidence>
<accession>A0A2H5PUS8</accession>
<comment type="caution">
    <text evidence="2">The sequence shown here is derived from an EMBL/GenBank/DDBJ whole genome shotgun (WGS) entry which is preliminary data.</text>
</comment>
<keyword evidence="1" id="KW-0732">Signal</keyword>
<name>A0A2H5PUS8_CITUN</name>
<feature type="chain" id="PRO_5014164810" evidence="1">
    <location>
        <begin position="25"/>
        <end position="62"/>
    </location>
</feature>